<proteinExistence type="inferred from homology"/>
<dbReference type="FunCoup" id="A0A2V0NZN7">
    <property type="interactions" value="67"/>
</dbReference>
<feature type="transmembrane region" description="Helical" evidence="7">
    <location>
        <begin position="89"/>
        <end position="110"/>
    </location>
</feature>
<evidence type="ECO:0000256" key="2">
    <source>
        <dbReference type="ARBA" id="ARBA00008974"/>
    </source>
</evidence>
<dbReference type="PANTHER" id="PTHR30618:SF0">
    <property type="entry name" value="PURINE-URACIL PERMEASE NCS1"/>
    <property type="match status" value="1"/>
</dbReference>
<reference evidence="8 9" key="1">
    <citation type="journal article" date="2018" name="Sci. Rep.">
        <title>Raphidocelis subcapitata (=Pseudokirchneriella subcapitata) provides an insight into genome evolution and environmental adaptations in the Sphaeropleales.</title>
        <authorList>
            <person name="Suzuki S."/>
            <person name="Yamaguchi H."/>
            <person name="Nakajima N."/>
            <person name="Kawachi M."/>
        </authorList>
    </citation>
    <scope>NUCLEOTIDE SEQUENCE [LARGE SCALE GENOMIC DNA]</scope>
    <source>
        <strain evidence="8 9">NIES-35</strain>
    </source>
</reference>
<feature type="transmembrane region" description="Helical" evidence="7">
    <location>
        <begin position="156"/>
        <end position="178"/>
    </location>
</feature>
<gene>
    <name evidence="8" type="ORF">Rsub_02381</name>
</gene>
<feature type="transmembrane region" description="Helical" evidence="7">
    <location>
        <begin position="489"/>
        <end position="512"/>
    </location>
</feature>
<evidence type="ECO:0000256" key="6">
    <source>
        <dbReference type="SAM" id="MobiDB-lite"/>
    </source>
</evidence>
<feature type="region of interest" description="Disordered" evidence="6">
    <location>
        <begin position="1"/>
        <end position="40"/>
    </location>
</feature>
<name>A0A2V0NZN7_9CHLO</name>
<feature type="compositionally biased region" description="Low complexity" evidence="6">
    <location>
        <begin position="28"/>
        <end position="40"/>
    </location>
</feature>
<feature type="transmembrane region" description="Helical" evidence="7">
    <location>
        <begin position="190"/>
        <end position="212"/>
    </location>
</feature>
<evidence type="ECO:0000256" key="5">
    <source>
        <dbReference type="ARBA" id="ARBA00023136"/>
    </source>
</evidence>
<evidence type="ECO:0000256" key="7">
    <source>
        <dbReference type="SAM" id="Phobius"/>
    </source>
</evidence>
<evidence type="ECO:0000256" key="4">
    <source>
        <dbReference type="ARBA" id="ARBA00022989"/>
    </source>
</evidence>
<accession>A0A2V0NZN7</accession>
<dbReference type="AlphaFoldDB" id="A0A2V0NZN7"/>
<organism evidence="8 9">
    <name type="scientific">Raphidocelis subcapitata</name>
    <dbReference type="NCBI Taxonomy" id="307507"/>
    <lineage>
        <taxon>Eukaryota</taxon>
        <taxon>Viridiplantae</taxon>
        <taxon>Chlorophyta</taxon>
        <taxon>core chlorophytes</taxon>
        <taxon>Chlorophyceae</taxon>
        <taxon>CS clade</taxon>
        <taxon>Sphaeropleales</taxon>
        <taxon>Selenastraceae</taxon>
        <taxon>Raphidocelis</taxon>
    </lineage>
</organism>
<feature type="transmembrane region" description="Helical" evidence="7">
    <location>
        <begin position="407"/>
        <end position="427"/>
    </location>
</feature>
<comment type="similarity">
    <text evidence="2">Belongs to the purine-cytosine permease (2.A.39) family.</text>
</comment>
<dbReference type="EMBL" id="BDRX01000016">
    <property type="protein sequence ID" value="GBF90275.1"/>
    <property type="molecule type" value="Genomic_DNA"/>
</dbReference>
<keyword evidence="5 7" id="KW-0472">Membrane</keyword>
<dbReference type="Proteomes" id="UP000247498">
    <property type="component" value="Unassembled WGS sequence"/>
</dbReference>
<feature type="transmembrane region" description="Helical" evidence="7">
    <location>
        <begin position="460"/>
        <end position="483"/>
    </location>
</feature>
<evidence type="ECO:0000256" key="1">
    <source>
        <dbReference type="ARBA" id="ARBA00004141"/>
    </source>
</evidence>
<dbReference type="CDD" id="cd11485">
    <property type="entry name" value="SLC-NCS1sbd_YbbW-like"/>
    <property type="match status" value="1"/>
</dbReference>
<keyword evidence="3 7" id="KW-0812">Transmembrane</keyword>
<feature type="transmembrane region" description="Helical" evidence="7">
    <location>
        <begin position="379"/>
        <end position="401"/>
    </location>
</feature>
<feature type="transmembrane region" description="Helical" evidence="7">
    <location>
        <begin position="116"/>
        <end position="136"/>
    </location>
</feature>
<keyword evidence="4 7" id="KW-1133">Transmembrane helix</keyword>
<feature type="transmembrane region" description="Helical" evidence="7">
    <location>
        <begin position="257"/>
        <end position="279"/>
    </location>
</feature>
<dbReference type="OrthoDB" id="2018619at2759"/>
<dbReference type="Pfam" id="PF02133">
    <property type="entry name" value="Transp_cyt_pur"/>
    <property type="match status" value="1"/>
</dbReference>
<dbReference type="GO" id="GO:0015205">
    <property type="term" value="F:nucleobase transmembrane transporter activity"/>
    <property type="evidence" value="ECO:0007669"/>
    <property type="project" value="TreeGrafter"/>
</dbReference>
<dbReference type="InterPro" id="IPR001248">
    <property type="entry name" value="Pur-cyt_permease"/>
</dbReference>
<comment type="caution">
    <text evidence="8">The sequence shown here is derived from an EMBL/GenBank/DDBJ whole genome shotgun (WGS) entry which is preliminary data.</text>
</comment>
<evidence type="ECO:0000256" key="3">
    <source>
        <dbReference type="ARBA" id="ARBA00022692"/>
    </source>
</evidence>
<dbReference type="PANTHER" id="PTHR30618">
    <property type="entry name" value="NCS1 FAMILY PURINE/PYRIMIDINE TRANSPORTER"/>
    <property type="match status" value="1"/>
</dbReference>
<feature type="transmembrane region" description="Helical" evidence="7">
    <location>
        <begin position="344"/>
        <end position="367"/>
    </location>
</feature>
<dbReference type="InParanoid" id="A0A2V0NZN7"/>
<evidence type="ECO:0000313" key="8">
    <source>
        <dbReference type="EMBL" id="GBF90275.1"/>
    </source>
</evidence>
<sequence length="531" mass="53878">MSCTTRPAVAPGTLRRARPAPPLRARHVPAPQAGAPPAASARRRAVAARAGLLDEPIEARPPVAASPELINDDLAPTLQAQRTLGAADLAALWVSLVISTTTLMLAGSLVDLGMSWSQGVLCVFVGNLVTLVPLVLNAWPGTKYGIPFPVLARASFGVKGASVPALARALVACGWFGINTTIGGASIFQMLQAVTGGALAAETVAVITRGIACIKAVEKYSAPVLVALALALMAWAVSAAGGFGPMLAAPSRLATPAAFWAVFLPSLTAQVGYWGTLALNVSDFTRYAVSQRAQLVGQAVGLPPFMAAFAFVGLAVTSASVVIYGAPVIDPVQLLARLTNPAAIVVSLFGLILATLTTNIAANVVGPANAFVNLAPSRVSFRTGAVITAVLGAAILPWRLLSSSSSFIGWLVAYSSLLGPVTGVIIADFWGVRARRLDVDALYSSEATGAYHYSGGYNRAALVAVAAGVAPCVPGMLAALGLAGPAPPLFAVIYDGAWFVGTAVSAAVYVTLMRAKAQGSVGGGGGLPAAA</sequence>
<evidence type="ECO:0000313" key="9">
    <source>
        <dbReference type="Proteomes" id="UP000247498"/>
    </source>
</evidence>
<dbReference type="InterPro" id="IPR045225">
    <property type="entry name" value="Uracil/uridine/allantoin_perm"/>
</dbReference>
<feature type="transmembrane region" description="Helical" evidence="7">
    <location>
        <begin position="224"/>
        <end position="245"/>
    </location>
</feature>
<comment type="subcellular location">
    <subcellularLocation>
        <location evidence="1">Membrane</location>
        <topology evidence="1">Multi-pass membrane protein</topology>
    </subcellularLocation>
</comment>
<keyword evidence="9" id="KW-1185">Reference proteome</keyword>
<dbReference type="STRING" id="307507.A0A2V0NZN7"/>
<feature type="transmembrane region" description="Helical" evidence="7">
    <location>
        <begin position="300"/>
        <end position="324"/>
    </location>
</feature>
<dbReference type="Gene3D" id="1.10.4160.10">
    <property type="entry name" value="Hydantoin permease"/>
    <property type="match status" value="1"/>
</dbReference>
<protein>
    <submittedName>
        <fullName evidence="8">Nitrate reductase</fullName>
    </submittedName>
</protein>
<dbReference type="GO" id="GO:0005886">
    <property type="term" value="C:plasma membrane"/>
    <property type="evidence" value="ECO:0007669"/>
    <property type="project" value="TreeGrafter"/>
</dbReference>